<evidence type="ECO:0000313" key="3">
    <source>
        <dbReference type="Proteomes" id="UP001165082"/>
    </source>
</evidence>
<dbReference type="SUPFAM" id="SSF47616">
    <property type="entry name" value="GST C-terminal domain-like"/>
    <property type="match status" value="1"/>
</dbReference>
<sequence>MYQRVYSSGVRNAKLLKTFQRPAPHISPVVHLASSFSTSAPATSPSLTLYQYKICPFCCKTKSLLTYLSVPFSPVEVNPLSKKEFKGIENVGETEEDKNYKKVPVAVFHGSDGDTRVNGSEDIVERVLASSDLKLPKNFNSEDAKKWLTWCDSTLAVRIYPLLTDGFGSSLKAFSYLDSVETFTPIERTTAKYVGSLAMWAAGGKIKKKYGIVDCEESLKEAVAEWGEEGLNAKAFNGGDSPNVADLGVYGVLRGLEDTGGAWFDGIVMGNEGVKGWYGRMKEEVGSLEP</sequence>
<keyword evidence="3" id="KW-1185">Reference proteome</keyword>
<dbReference type="EMBL" id="BRXZ01007945">
    <property type="protein sequence ID" value="GMI36403.1"/>
    <property type="molecule type" value="Genomic_DNA"/>
</dbReference>
<organism evidence="2 3">
    <name type="scientific">Triparma retinervis</name>
    <dbReference type="NCBI Taxonomy" id="2557542"/>
    <lineage>
        <taxon>Eukaryota</taxon>
        <taxon>Sar</taxon>
        <taxon>Stramenopiles</taxon>
        <taxon>Ochrophyta</taxon>
        <taxon>Bolidophyceae</taxon>
        <taxon>Parmales</taxon>
        <taxon>Triparmaceae</taxon>
        <taxon>Triparma</taxon>
    </lineage>
</organism>
<dbReference type="InterPro" id="IPR036249">
    <property type="entry name" value="Thioredoxin-like_sf"/>
</dbReference>
<dbReference type="PANTHER" id="PTHR12782">
    <property type="entry name" value="MICROSOMAL PROSTAGLANDIN E SYNTHASE-2"/>
    <property type="match status" value="1"/>
</dbReference>
<accession>A0A9W7G5A4</accession>
<reference evidence="2" key="1">
    <citation type="submission" date="2022-07" db="EMBL/GenBank/DDBJ databases">
        <title>Genome analysis of Parmales, a sister group of diatoms, reveals the evolutionary specialization of diatoms from phago-mixotrophs to photoautotrophs.</title>
        <authorList>
            <person name="Ban H."/>
            <person name="Sato S."/>
            <person name="Yoshikawa S."/>
            <person name="Kazumasa Y."/>
            <person name="Nakamura Y."/>
            <person name="Ichinomiya M."/>
            <person name="Saitoh K."/>
            <person name="Sato N."/>
            <person name="Blanc-Mathieu R."/>
            <person name="Endo H."/>
            <person name="Kuwata A."/>
            <person name="Ogata H."/>
        </authorList>
    </citation>
    <scope>NUCLEOTIDE SEQUENCE</scope>
</reference>
<dbReference type="InterPro" id="IPR011767">
    <property type="entry name" value="GLR_AS"/>
</dbReference>
<dbReference type="PROSITE" id="PS51354">
    <property type="entry name" value="GLUTAREDOXIN_2"/>
    <property type="match status" value="1"/>
</dbReference>
<dbReference type="InterPro" id="IPR036282">
    <property type="entry name" value="Glutathione-S-Trfase_C_sf"/>
</dbReference>
<gene>
    <name evidence="2" type="ORF">TrRE_jg11941</name>
</gene>
<dbReference type="Gene3D" id="1.20.1050.10">
    <property type="match status" value="1"/>
</dbReference>
<dbReference type="PANTHER" id="PTHR12782:SF5">
    <property type="entry name" value="PROSTAGLANDIN E SYNTHASE 2"/>
    <property type="match status" value="1"/>
</dbReference>
<dbReference type="AlphaFoldDB" id="A0A9W7G5A4"/>
<comment type="caution">
    <text evidence="2">The sequence shown here is derived from an EMBL/GenBank/DDBJ whole genome shotgun (WGS) entry which is preliminary data.</text>
</comment>
<dbReference type="Gene3D" id="3.40.30.10">
    <property type="entry name" value="Glutaredoxin"/>
    <property type="match status" value="1"/>
</dbReference>
<name>A0A9W7G5A4_9STRA</name>
<dbReference type="Proteomes" id="UP001165082">
    <property type="component" value="Unassembled WGS sequence"/>
</dbReference>
<feature type="domain" description="Glutaredoxin" evidence="1">
    <location>
        <begin position="48"/>
        <end position="105"/>
    </location>
</feature>
<evidence type="ECO:0000259" key="1">
    <source>
        <dbReference type="Pfam" id="PF00462"/>
    </source>
</evidence>
<proteinExistence type="predicted"/>
<dbReference type="SUPFAM" id="SSF52833">
    <property type="entry name" value="Thioredoxin-like"/>
    <property type="match status" value="1"/>
</dbReference>
<dbReference type="Pfam" id="PF00462">
    <property type="entry name" value="Glutaredoxin"/>
    <property type="match status" value="1"/>
</dbReference>
<protein>
    <recommendedName>
        <fullName evidence="1">Glutaredoxin domain-containing protein</fullName>
    </recommendedName>
</protein>
<dbReference type="PROSITE" id="PS00195">
    <property type="entry name" value="GLUTAREDOXIN_1"/>
    <property type="match status" value="1"/>
</dbReference>
<dbReference type="GO" id="GO:0005739">
    <property type="term" value="C:mitochondrion"/>
    <property type="evidence" value="ECO:0007669"/>
    <property type="project" value="TreeGrafter"/>
</dbReference>
<dbReference type="OrthoDB" id="423541at2759"/>
<dbReference type="InterPro" id="IPR002109">
    <property type="entry name" value="Glutaredoxin"/>
</dbReference>
<evidence type="ECO:0000313" key="2">
    <source>
        <dbReference type="EMBL" id="GMI36403.1"/>
    </source>
</evidence>